<feature type="domain" description="CCHC-type" evidence="2">
    <location>
        <begin position="150"/>
        <end position="164"/>
    </location>
</feature>
<dbReference type="GO" id="GO:0008270">
    <property type="term" value="F:zinc ion binding"/>
    <property type="evidence" value="ECO:0007669"/>
    <property type="project" value="UniProtKB-KW"/>
</dbReference>
<keyword evidence="1" id="KW-0863">Zinc-finger</keyword>
<sequence length="235" mass="27115">MSNLSKLDFVALDITGKNYLQWVLDVEIHLAANGLAMYEITSQLTLCGEKVSDSDMLEKTYQTFHGSQLLLSQQYRQRGSKKYSKLTSCLLVAEQNNEILLKNHQSRRGNNFGNYRGVRSGKFKRSYSHQKWDQNSGLRDKDKKNFDNFCNRCGCKGHWSRTCRTRKHFVDLYQQSINNKRENKIEANFAAENDKIEPNFADGKDNYDGLLDVSDFFSDPDGRIDHLIGDGSYQK</sequence>
<gene>
    <name evidence="3" type="ORF">RND81_08G075600</name>
</gene>
<name>A0AAW1J3M3_SAPOF</name>
<keyword evidence="1" id="KW-0479">Metal-binding</keyword>
<organism evidence="3 4">
    <name type="scientific">Saponaria officinalis</name>
    <name type="common">Common soapwort</name>
    <name type="synonym">Lychnis saponaria</name>
    <dbReference type="NCBI Taxonomy" id="3572"/>
    <lineage>
        <taxon>Eukaryota</taxon>
        <taxon>Viridiplantae</taxon>
        <taxon>Streptophyta</taxon>
        <taxon>Embryophyta</taxon>
        <taxon>Tracheophyta</taxon>
        <taxon>Spermatophyta</taxon>
        <taxon>Magnoliopsida</taxon>
        <taxon>eudicotyledons</taxon>
        <taxon>Gunneridae</taxon>
        <taxon>Pentapetalae</taxon>
        <taxon>Caryophyllales</taxon>
        <taxon>Caryophyllaceae</taxon>
        <taxon>Caryophylleae</taxon>
        <taxon>Saponaria</taxon>
    </lineage>
</organism>
<dbReference type="InterPro" id="IPR036875">
    <property type="entry name" value="Znf_CCHC_sf"/>
</dbReference>
<evidence type="ECO:0000313" key="4">
    <source>
        <dbReference type="Proteomes" id="UP001443914"/>
    </source>
</evidence>
<dbReference type="PANTHER" id="PTHR33325">
    <property type="entry name" value="ZINC FINGER, CCHC-TYPE-RELATED"/>
    <property type="match status" value="1"/>
</dbReference>
<evidence type="ECO:0000313" key="3">
    <source>
        <dbReference type="EMBL" id="KAK9697997.1"/>
    </source>
</evidence>
<dbReference type="EMBL" id="JBDFQZ010000008">
    <property type="protein sequence ID" value="KAK9697997.1"/>
    <property type="molecule type" value="Genomic_DNA"/>
</dbReference>
<accession>A0AAW1J3M3</accession>
<evidence type="ECO:0000259" key="2">
    <source>
        <dbReference type="PROSITE" id="PS50158"/>
    </source>
</evidence>
<keyword evidence="1" id="KW-0862">Zinc</keyword>
<comment type="caution">
    <text evidence="3">The sequence shown here is derived from an EMBL/GenBank/DDBJ whole genome shotgun (WGS) entry which is preliminary data.</text>
</comment>
<dbReference type="SUPFAM" id="SSF57756">
    <property type="entry name" value="Retrovirus zinc finger-like domains"/>
    <property type="match status" value="1"/>
</dbReference>
<dbReference type="AlphaFoldDB" id="A0AAW1J3M3"/>
<proteinExistence type="predicted"/>
<keyword evidence="4" id="KW-1185">Reference proteome</keyword>
<dbReference type="PROSITE" id="PS50158">
    <property type="entry name" value="ZF_CCHC"/>
    <property type="match status" value="1"/>
</dbReference>
<dbReference type="PANTHER" id="PTHR33325:SF11">
    <property type="entry name" value="COLD SHOCK DOMAIN-CONTAINING PROTEIN 4-LIKE"/>
    <property type="match status" value="1"/>
</dbReference>
<dbReference type="Proteomes" id="UP001443914">
    <property type="component" value="Unassembled WGS sequence"/>
</dbReference>
<reference evidence="3" key="1">
    <citation type="submission" date="2024-03" db="EMBL/GenBank/DDBJ databases">
        <title>WGS assembly of Saponaria officinalis var. Norfolk2.</title>
        <authorList>
            <person name="Jenkins J."/>
            <person name="Shu S."/>
            <person name="Grimwood J."/>
            <person name="Barry K."/>
            <person name="Goodstein D."/>
            <person name="Schmutz J."/>
            <person name="Leebens-Mack J."/>
            <person name="Osbourn A."/>
        </authorList>
    </citation>
    <scope>NUCLEOTIDE SEQUENCE [LARGE SCALE GENOMIC DNA]</scope>
    <source>
        <strain evidence="3">JIC</strain>
    </source>
</reference>
<evidence type="ECO:0000256" key="1">
    <source>
        <dbReference type="PROSITE-ProRule" id="PRU00047"/>
    </source>
</evidence>
<dbReference type="GO" id="GO:0003676">
    <property type="term" value="F:nucleic acid binding"/>
    <property type="evidence" value="ECO:0007669"/>
    <property type="project" value="InterPro"/>
</dbReference>
<protein>
    <recommendedName>
        <fullName evidence="2">CCHC-type domain-containing protein</fullName>
    </recommendedName>
</protein>
<dbReference type="InterPro" id="IPR001878">
    <property type="entry name" value="Znf_CCHC"/>
</dbReference>